<dbReference type="KEGG" id="dpo:4803709"/>
<dbReference type="AlphaFoldDB" id="A0A6I8USV5"/>
<dbReference type="FunCoup" id="A0A6I8USV5">
    <property type="interactions" value="2"/>
</dbReference>
<protein>
    <submittedName>
        <fullName evidence="2">Uncharacterized protein</fullName>
    </submittedName>
</protein>
<accession>A0A6I8USV5</accession>
<reference evidence="2" key="2">
    <citation type="submission" date="2025-08" db="UniProtKB">
        <authorList>
            <consortium name="RefSeq"/>
        </authorList>
    </citation>
    <scope>IDENTIFICATION</scope>
    <source>
        <strain evidence="2">MV-25-SWS-2005</strain>
        <tissue evidence="2">Whole body</tissue>
    </source>
</reference>
<dbReference type="Bgee" id="FBgn0082065">
    <property type="expression patterns" value="Expressed in male reproductive system and 1 other cell type or tissue"/>
</dbReference>
<reference evidence="1" key="1">
    <citation type="submission" date="2024-06" db="UniProtKB">
        <authorList>
            <consortium name="RefSeq"/>
        </authorList>
    </citation>
    <scope>NUCLEOTIDE SEQUENCE [LARGE SCALE GENOMIC DNA]</scope>
    <source>
        <strain evidence="1">MV2-25</strain>
    </source>
</reference>
<keyword evidence="1" id="KW-1185">Reference proteome</keyword>
<evidence type="ECO:0000313" key="2">
    <source>
        <dbReference type="RefSeq" id="XP_001360383.2"/>
    </source>
</evidence>
<organism evidence="1 2">
    <name type="scientific">Drosophila pseudoobscura pseudoobscura</name>
    <name type="common">Fruit fly</name>
    <dbReference type="NCBI Taxonomy" id="46245"/>
    <lineage>
        <taxon>Eukaryota</taxon>
        <taxon>Metazoa</taxon>
        <taxon>Ecdysozoa</taxon>
        <taxon>Arthropoda</taxon>
        <taxon>Hexapoda</taxon>
        <taxon>Insecta</taxon>
        <taxon>Pterygota</taxon>
        <taxon>Neoptera</taxon>
        <taxon>Endopterygota</taxon>
        <taxon>Diptera</taxon>
        <taxon>Brachycera</taxon>
        <taxon>Muscomorpha</taxon>
        <taxon>Ephydroidea</taxon>
        <taxon>Drosophilidae</taxon>
        <taxon>Drosophila</taxon>
        <taxon>Sophophora</taxon>
    </lineage>
</organism>
<dbReference type="InParanoid" id="A0A6I8USV5"/>
<gene>
    <name evidence="2" type="primary">LOC4803709</name>
</gene>
<dbReference type="OMA" id="RYCLWRL"/>
<name>A0A6I8USV5_DROPS</name>
<proteinExistence type="predicted"/>
<dbReference type="RefSeq" id="XP_001360383.2">
    <property type="nucleotide sequence ID" value="XM_001360346.4"/>
</dbReference>
<dbReference type="GeneID" id="4803709"/>
<dbReference type="Proteomes" id="UP000001819">
    <property type="component" value="Chromosome 3"/>
</dbReference>
<sequence>MFLNVLRAPTKIIVAGKQPFTPSPAPCCRQFSHEPPVKVSQLKDHLNLARLYLQERYLLWRLRYILGPDFSAEEFLEGTCQATLAMLEAVRRIDWKRIRSFCTEEFSLTMYGIAQRESVYANLMGPEGLELSKPIHLKTKECDDGRSLLHVHLEIVLLRRLPPKPDELVETGLQVPDHQEIRVASYKIALRRELSGPDGTDPEDEDWVFSSFQMQYMSLLGFCPKSGTCWFIRALKPY</sequence>
<evidence type="ECO:0000313" key="1">
    <source>
        <dbReference type="Proteomes" id="UP000001819"/>
    </source>
</evidence>